<dbReference type="InParanoid" id="L7JX13"/>
<accession>L7JX13</accession>
<sequence>MPEVVEDVLLKTIFFENKNKHAQRMRETALFLVYCMLRSSFNDEIDDDNCVDDGMLSVDHQCSVITLRFLKNVLLSVSLFDNQLECRRAASSILIDLQARKKIEFLPFIDFYSVKRKNNVLNLPQEHYKGLLEQRMTRKIFDYDLEMQIICLEWMKRHRKGITLKKTIKKDEYNLCDLVERYDLREGLGKQEGRAACTSKDCNTDAINEPISYTTALIAYLFLNQIEKIQIDFDEFLLEDKKFAFFADAYLKSTIFKNFDFKGECSFYDMVENVITPNNRRVSSHSSPFKTYYIDYNTENSVNDQNLVFLLDNNSCPHLTMFLYSTLDSDFLFKRLVKRRSLSYFLINVFNTKYFAEYLELVKGMLNDRDVERTRIGMNCIYMMYRLYGDTNVGKEKDDINVRKETDKDDINVGKEKDDINVGKEKDDINVGKETDKDDGKNILYELLYHAIDTNLNNYMINYKGDVGYQCRKESFFLLFYLKDQRVNYYIIKYLFDKNKELREIVISFLREIGVFKNVKGYKTVYISGRRVCRGVEHLLSSAVKEDDNTRPGTLNNDTNSDVSLRSSAGRYESANLHGTLENVGAADCSLIDDSTASFLRSVDTEYENVCSTMSGEKALFKGAFLNFSILEMKHRAGFTKAILSYFVNCDGSIYEILSWGINKYLIDYLVYVLKGTRREIYYVLRSIIILLDHSHQIDSNLQNDGLTNRIRNVQELRTCICGINDEKLNGMRDEIIQKMQWT</sequence>
<organism evidence="1 2">
    <name type="scientific">Trachipleistophora hominis</name>
    <name type="common">Microsporidian parasite</name>
    <dbReference type="NCBI Taxonomy" id="72359"/>
    <lineage>
        <taxon>Eukaryota</taxon>
        <taxon>Fungi</taxon>
        <taxon>Fungi incertae sedis</taxon>
        <taxon>Microsporidia</taxon>
        <taxon>Pleistophoridae</taxon>
        <taxon>Trachipleistophora</taxon>
    </lineage>
</organism>
<dbReference type="VEuPathDB" id="MicrosporidiaDB:THOM_1763"/>
<evidence type="ECO:0000313" key="2">
    <source>
        <dbReference type="Proteomes" id="UP000011185"/>
    </source>
</evidence>
<dbReference type="OrthoDB" id="2191705at2759"/>
<protein>
    <submittedName>
        <fullName evidence="1">Beta-tubulin folding cofactor D</fullName>
    </submittedName>
</protein>
<dbReference type="HOGENOM" id="CLU_009878_0_0_1"/>
<dbReference type="Proteomes" id="UP000011185">
    <property type="component" value="Unassembled WGS sequence"/>
</dbReference>
<dbReference type="EMBL" id="JH993974">
    <property type="protein sequence ID" value="ELQ75267.1"/>
    <property type="molecule type" value="Genomic_DNA"/>
</dbReference>
<dbReference type="OMA" id="QIICLEW"/>
<name>L7JX13_TRAHO</name>
<keyword evidence="2" id="KW-1185">Reference proteome</keyword>
<dbReference type="AlphaFoldDB" id="L7JX13"/>
<proteinExistence type="predicted"/>
<reference evidence="1 2" key="1">
    <citation type="journal article" date="2012" name="PLoS Pathog.">
        <title>The genome of the obligate intracellular parasite Trachipleistophora hominis: new insights into microsporidian genome dynamics and reductive evolution.</title>
        <authorList>
            <person name="Heinz E."/>
            <person name="Williams T.A."/>
            <person name="Nakjang S."/>
            <person name="Noel C.J."/>
            <person name="Swan D.C."/>
            <person name="Goldberg A.V."/>
            <person name="Harris S.R."/>
            <person name="Weinmaier T."/>
            <person name="Markert S."/>
            <person name="Becher D."/>
            <person name="Bernhardt J."/>
            <person name="Dagan T."/>
            <person name="Hacker C."/>
            <person name="Lucocq J.M."/>
            <person name="Schweder T."/>
            <person name="Rattei T."/>
            <person name="Hall N."/>
            <person name="Hirt R.P."/>
            <person name="Embley T.M."/>
        </authorList>
    </citation>
    <scope>NUCLEOTIDE SEQUENCE [LARGE SCALE GENOMIC DNA]</scope>
</reference>
<evidence type="ECO:0000313" key="1">
    <source>
        <dbReference type="EMBL" id="ELQ75267.1"/>
    </source>
</evidence>
<gene>
    <name evidence="1" type="ORF">THOM_1763</name>
</gene>